<dbReference type="PROSITE" id="PS51257">
    <property type="entry name" value="PROKAR_LIPOPROTEIN"/>
    <property type="match status" value="1"/>
</dbReference>
<evidence type="ECO:0000313" key="1">
    <source>
        <dbReference type="EMBL" id="PDS23657.1"/>
    </source>
</evidence>
<protein>
    <recommendedName>
        <fullName evidence="3">Lipoprotein</fullName>
    </recommendedName>
</protein>
<dbReference type="Proteomes" id="UP000220828">
    <property type="component" value="Unassembled WGS sequence"/>
</dbReference>
<accession>A0A2H3KQ41</accession>
<dbReference type="EMBL" id="PCMW01000057">
    <property type="protein sequence ID" value="PDS23657.1"/>
    <property type="molecule type" value="Genomic_DNA"/>
</dbReference>
<comment type="caution">
    <text evidence="1">The sequence shown here is derived from an EMBL/GenBank/DDBJ whole genome shotgun (WGS) entry which is preliminary data.</text>
</comment>
<evidence type="ECO:0008006" key="3">
    <source>
        <dbReference type="Google" id="ProtNLM"/>
    </source>
</evidence>
<evidence type="ECO:0000313" key="2">
    <source>
        <dbReference type="Proteomes" id="UP000220828"/>
    </source>
</evidence>
<gene>
    <name evidence="1" type="ORF">B0A77_10415</name>
</gene>
<dbReference type="InterPro" id="IPR025345">
    <property type="entry name" value="DUF4249"/>
</dbReference>
<reference evidence="1 2" key="1">
    <citation type="submission" date="2017-09" db="EMBL/GenBank/DDBJ databases">
        <title>Whole genomes of Flavobacteriaceae.</title>
        <authorList>
            <person name="Stine C."/>
            <person name="Li C."/>
            <person name="Tadesse D."/>
        </authorList>
    </citation>
    <scope>NUCLEOTIDE SEQUENCE [LARGE SCALE GENOMIC DNA]</scope>
    <source>
        <strain evidence="1 2">ATCC 35036</strain>
    </source>
</reference>
<dbReference type="Pfam" id="PF14054">
    <property type="entry name" value="DUF4249"/>
    <property type="match status" value="1"/>
</dbReference>
<proteinExistence type="predicted"/>
<organism evidence="1 2">
    <name type="scientific">Flavobacterium branchiophilum</name>
    <dbReference type="NCBI Taxonomy" id="55197"/>
    <lineage>
        <taxon>Bacteria</taxon>
        <taxon>Pseudomonadati</taxon>
        <taxon>Bacteroidota</taxon>
        <taxon>Flavobacteriia</taxon>
        <taxon>Flavobacteriales</taxon>
        <taxon>Flavobacteriaceae</taxon>
        <taxon>Flavobacterium</taxon>
    </lineage>
</organism>
<dbReference type="RefSeq" id="WP_097554383.1">
    <property type="nucleotide sequence ID" value="NZ_PCMW01000057.1"/>
</dbReference>
<dbReference type="AlphaFoldDB" id="A0A2H3KQ41"/>
<name>A0A2H3KQ41_9FLAO</name>
<sequence length="277" mass="31063">MKKIFLKTSILFSLFWLIGCQDVVDVKLDTATPKLVVDAVIKWQKGTSGATQMIKLSTTNDYYSNIVPVVSGATVYITTNNGTTFNFIETNANTGVYICNNFIPIINQNYQLYILYKGETYSATDRLMAAPSFNTNVEQIEVPGFGGTNVIQVKCFFQDNPLENNYYLTGVKQDIKVTTDYRAIDDKFFQGNQMFRFYTDIDLKTGSILQYSLQGISLEYYNYMNKLIEVSGSSGGSPFSTPPATLRGNITNQTNESNYPLGYFALGETDNLTYTVQ</sequence>
<dbReference type="OrthoDB" id="1430047at2"/>